<protein>
    <submittedName>
        <fullName evidence="1">Uncharacterized protein</fullName>
    </submittedName>
</protein>
<dbReference type="EMBL" id="LKAM01000003">
    <property type="protein sequence ID" value="KUM49130.1"/>
    <property type="molecule type" value="Genomic_DNA"/>
</dbReference>
<geneLocation type="mitochondrion" evidence="1"/>
<sequence length="95" mass="10628">MTTGYRQCPSVYDWLSMSGAYCVSHLCEVLLVRCSSHSVSVYVSEVVTKVPYIQPRGAHVNRVWRPGEHLNRSCVKPGGNILLSRACKPGEHLNR</sequence>
<gene>
    <name evidence="1" type="ORF">ABT39_MTgene3679</name>
</gene>
<dbReference type="AlphaFoldDB" id="A0A117NHZ0"/>
<accession>A0A117NHZ0</accession>
<organism evidence="1">
    <name type="scientific">Picea glauca</name>
    <name type="common">White spruce</name>
    <name type="synonym">Pinus glauca</name>
    <dbReference type="NCBI Taxonomy" id="3330"/>
    <lineage>
        <taxon>Eukaryota</taxon>
        <taxon>Viridiplantae</taxon>
        <taxon>Streptophyta</taxon>
        <taxon>Embryophyta</taxon>
        <taxon>Tracheophyta</taxon>
        <taxon>Spermatophyta</taxon>
        <taxon>Pinopsida</taxon>
        <taxon>Pinidae</taxon>
        <taxon>Conifers I</taxon>
        <taxon>Pinales</taxon>
        <taxon>Pinaceae</taxon>
        <taxon>Picea</taxon>
    </lineage>
</organism>
<name>A0A117NHZ0_PICGL</name>
<keyword evidence="1" id="KW-0496">Mitochondrion</keyword>
<proteinExistence type="predicted"/>
<comment type="caution">
    <text evidence="1">The sequence shown here is derived from an EMBL/GenBank/DDBJ whole genome shotgun (WGS) entry which is preliminary data.</text>
</comment>
<evidence type="ECO:0000313" key="1">
    <source>
        <dbReference type="EMBL" id="KUM49130.1"/>
    </source>
</evidence>
<reference evidence="1" key="1">
    <citation type="journal article" date="2015" name="Genome Biol. Evol.">
        <title>Organellar Genomes of White Spruce (Picea glauca): Assembly and Annotation.</title>
        <authorList>
            <person name="Jackman S.D."/>
            <person name="Warren R.L."/>
            <person name="Gibb E.A."/>
            <person name="Vandervalk B.P."/>
            <person name="Mohamadi H."/>
            <person name="Chu J."/>
            <person name="Raymond A."/>
            <person name="Pleasance S."/>
            <person name="Coope R."/>
            <person name="Wildung M.R."/>
            <person name="Ritland C.E."/>
            <person name="Bousquet J."/>
            <person name="Jones S.J."/>
            <person name="Bohlmann J."/>
            <person name="Birol I."/>
        </authorList>
    </citation>
    <scope>NUCLEOTIDE SEQUENCE [LARGE SCALE GENOMIC DNA]</scope>
    <source>
        <tissue evidence="1">Flushing bud</tissue>
    </source>
</reference>